<dbReference type="Gene3D" id="3.40.50.720">
    <property type="entry name" value="NAD(P)-binding Rossmann-like Domain"/>
    <property type="match status" value="1"/>
</dbReference>
<dbReference type="EMBL" id="CP000585">
    <property type="protein sequence ID" value="ABO95995.1"/>
    <property type="molecule type" value="Genomic_DNA"/>
</dbReference>
<dbReference type="InterPro" id="IPR036291">
    <property type="entry name" value="NAD(P)-bd_dom_sf"/>
</dbReference>
<dbReference type="InterPro" id="IPR052585">
    <property type="entry name" value="Lipid_raft_assoc_Zn_ADH"/>
</dbReference>
<dbReference type="SUPFAM" id="SSF50129">
    <property type="entry name" value="GroES-like"/>
    <property type="match status" value="1"/>
</dbReference>
<reference evidence="2 3" key="1">
    <citation type="journal article" date="2007" name="Proc. Natl. Acad. Sci. U.S.A.">
        <title>The tiny eukaryote Ostreococcus provides genomic insights into the paradox of plankton speciation.</title>
        <authorList>
            <person name="Palenik B."/>
            <person name="Grimwood J."/>
            <person name="Aerts A."/>
            <person name="Rouze P."/>
            <person name="Salamov A."/>
            <person name="Putnam N."/>
            <person name="Dupont C."/>
            <person name="Jorgensen R."/>
            <person name="Derelle E."/>
            <person name="Rombauts S."/>
            <person name="Zhou K."/>
            <person name="Otillar R."/>
            <person name="Merchant S.S."/>
            <person name="Podell S."/>
            <person name="Gaasterland T."/>
            <person name="Napoli C."/>
            <person name="Gendler K."/>
            <person name="Manuell A."/>
            <person name="Tai V."/>
            <person name="Vallon O."/>
            <person name="Piganeau G."/>
            <person name="Jancek S."/>
            <person name="Heijde M."/>
            <person name="Jabbari K."/>
            <person name="Bowler C."/>
            <person name="Lohr M."/>
            <person name="Robbens S."/>
            <person name="Werner G."/>
            <person name="Dubchak I."/>
            <person name="Pazour G.J."/>
            <person name="Ren Q."/>
            <person name="Paulsen I."/>
            <person name="Delwiche C."/>
            <person name="Schmutz J."/>
            <person name="Rokhsar D."/>
            <person name="Van de Peer Y."/>
            <person name="Moreau H."/>
            <person name="Grigoriev I.V."/>
        </authorList>
    </citation>
    <scope>NUCLEOTIDE SEQUENCE [LARGE SCALE GENOMIC DNA]</scope>
    <source>
        <strain evidence="2 3">CCE9901</strain>
    </source>
</reference>
<dbReference type="OrthoDB" id="48317at2759"/>
<feature type="domain" description="Enoyl reductase (ER)" evidence="1">
    <location>
        <begin position="6"/>
        <end position="343"/>
    </location>
</feature>
<dbReference type="SMART" id="SM00829">
    <property type="entry name" value="PKS_ER"/>
    <property type="match status" value="1"/>
</dbReference>
<dbReference type="HOGENOM" id="CLU_026673_3_3_1"/>
<evidence type="ECO:0000259" key="1">
    <source>
        <dbReference type="SMART" id="SM00829"/>
    </source>
</evidence>
<dbReference type="CDD" id="cd05289">
    <property type="entry name" value="MDR_like_2"/>
    <property type="match status" value="1"/>
</dbReference>
<dbReference type="Gene3D" id="3.90.180.10">
    <property type="entry name" value="Medium-chain alcohol dehydrogenases, catalytic domain"/>
    <property type="match status" value="1"/>
</dbReference>
<dbReference type="KEGG" id="olu:OSTLU_31588"/>
<dbReference type="Gramene" id="ABO95995">
    <property type="protein sequence ID" value="ABO95995"/>
    <property type="gene ID" value="OSTLU_31588"/>
</dbReference>
<sequence length="348" mass="37171">MRAARACAETRRVAVVADCEVPAIGARDVLVEVRCATVNHIDVNAARDGYAVDVYAGAPNARRAWTPGREFSGVVRAVGAKTRGWRVGDECYGATAPTTRRGAWATYAKAPAHAVAKKPRGMTHEEASAIPFAALTAHRAVMERGRARAGERVCVLGGGGAVGTAACALAKSAGCEVVTTARASDAVRLREVIGVDEAHDYEREGFSLRRATAARAPFDLAVDCVGTARTERSAIELLKYGVGRYVTLHGDLGKHIASERGMVYGAMRGVGEYARKATITRWQRDVGYEQAVMRLDPDAMIDIARLVDSGKLRVPVGEVLALEDIERACDLLRDPAVFGKIVVRVSEG</sequence>
<keyword evidence="3" id="KW-1185">Reference proteome</keyword>
<gene>
    <name evidence="2" type="ORF">OSTLU_31588</name>
</gene>
<dbReference type="Pfam" id="PF13602">
    <property type="entry name" value="ADH_zinc_N_2"/>
    <property type="match status" value="1"/>
</dbReference>
<dbReference type="OMA" id="PVVPGWD"/>
<dbReference type="GO" id="GO:0016491">
    <property type="term" value="F:oxidoreductase activity"/>
    <property type="evidence" value="ECO:0007669"/>
    <property type="project" value="InterPro"/>
</dbReference>
<name>A4RX70_OSTLU</name>
<dbReference type="RefSeq" id="XP_001417702.1">
    <property type="nucleotide sequence ID" value="XM_001417665.1"/>
</dbReference>
<accession>A4RX70</accession>
<dbReference type="SUPFAM" id="SSF51735">
    <property type="entry name" value="NAD(P)-binding Rossmann-fold domains"/>
    <property type="match status" value="1"/>
</dbReference>
<organism evidence="2 3">
    <name type="scientific">Ostreococcus lucimarinus (strain CCE9901)</name>
    <dbReference type="NCBI Taxonomy" id="436017"/>
    <lineage>
        <taxon>Eukaryota</taxon>
        <taxon>Viridiplantae</taxon>
        <taxon>Chlorophyta</taxon>
        <taxon>Mamiellophyceae</taxon>
        <taxon>Mamiellales</taxon>
        <taxon>Bathycoccaceae</taxon>
        <taxon>Ostreococcus</taxon>
    </lineage>
</organism>
<dbReference type="PANTHER" id="PTHR43482:SF1">
    <property type="entry name" value="PROTEIN AST1-RELATED"/>
    <property type="match status" value="1"/>
</dbReference>
<dbReference type="STRING" id="436017.A4RX70"/>
<dbReference type="Pfam" id="PF08240">
    <property type="entry name" value="ADH_N"/>
    <property type="match status" value="1"/>
</dbReference>
<evidence type="ECO:0000313" key="3">
    <source>
        <dbReference type="Proteomes" id="UP000001568"/>
    </source>
</evidence>
<dbReference type="Proteomes" id="UP000001568">
    <property type="component" value="Chromosome 5"/>
</dbReference>
<dbReference type="AlphaFoldDB" id="A4RX70"/>
<dbReference type="PANTHER" id="PTHR43482">
    <property type="entry name" value="PROTEIN AST1-RELATED"/>
    <property type="match status" value="1"/>
</dbReference>
<dbReference type="InterPro" id="IPR013154">
    <property type="entry name" value="ADH-like_N"/>
</dbReference>
<proteinExistence type="predicted"/>
<protein>
    <recommendedName>
        <fullName evidence="1">Enoyl reductase (ER) domain-containing protein</fullName>
    </recommendedName>
</protein>
<dbReference type="eggNOG" id="KOG1198">
    <property type="taxonomic scope" value="Eukaryota"/>
</dbReference>
<dbReference type="InterPro" id="IPR020843">
    <property type="entry name" value="ER"/>
</dbReference>
<dbReference type="InterPro" id="IPR011032">
    <property type="entry name" value="GroES-like_sf"/>
</dbReference>
<evidence type="ECO:0000313" key="2">
    <source>
        <dbReference type="EMBL" id="ABO95995.1"/>
    </source>
</evidence>
<dbReference type="GeneID" id="5001904"/>